<dbReference type="EMBL" id="CP068393">
    <property type="protein sequence ID" value="QUC66327.1"/>
    <property type="molecule type" value="Genomic_DNA"/>
</dbReference>
<name>A0AC61MV61_9FIRM</name>
<keyword evidence="2" id="KW-1185">Reference proteome</keyword>
<gene>
    <name evidence="1" type="ORF">JYE49_10700</name>
</gene>
<organism evidence="1 2">
    <name type="scientific">Aristaeella hokkaidonensis</name>
    <dbReference type="NCBI Taxonomy" id="3046382"/>
    <lineage>
        <taxon>Bacteria</taxon>
        <taxon>Bacillati</taxon>
        <taxon>Bacillota</taxon>
        <taxon>Clostridia</taxon>
        <taxon>Eubacteriales</taxon>
        <taxon>Aristaeellaceae</taxon>
        <taxon>Aristaeella</taxon>
    </lineage>
</organism>
<dbReference type="Proteomes" id="UP000682782">
    <property type="component" value="Chromosome"/>
</dbReference>
<evidence type="ECO:0000313" key="2">
    <source>
        <dbReference type="Proteomes" id="UP000682782"/>
    </source>
</evidence>
<protein>
    <submittedName>
        <fullName evidence="1">GNAT family N-acetyltransferase</fullName>
    </submittedName>
</protein>
<evidence type="ECO:0000313" key="1">
    <source>
        <dbReference type="EMBL" id="QUC66327.1"/>
    </source>
</evidence>
<accession>A0AC61MV61</accession>
<reference evidence="1" key="1">
    <citation type="submission" date="2021-01" db="EMBL/GenBank/DDBJ databases">
        <title>Complete genome sequence of Clostridiales bacterium R-7.</title>
        <authorList>
            <person name="Mahoney-Kurpe S.C."/>
            <person name="Palevich N."/>
            <person name="Koike S."/>
            <person name="Moon C.D."/>
            <person name="Attwood G.T."/>
        </authorList>
    </citation>
    <scope>NUCLEOTIDE SEQUENCE</scope>
    <source>
        <strain evidence="1">R-7</strain>
    </source>
</reference>
<proteinExistence type="predicted"/>
<sequence>MYRLQDGNLTLVYNPFTEDWDAARLIEKAEEILSGRYVTYCAYEGNRVVGEIMLIPRLNKGRLIIDSFHVSRDYRRHGIGRALFEAARQEALKRGAHALYASCCSSEETINFYSALGFRLSSDPIPSLAEAEPYDLQMECMIIREMQ</sequence>